<dbReference type="InterPro" id="IPR015915">
    <property type="entry name" value="Kelch-typ_b-propeller"/>
</dbReference>
<dbReference type="RefSeq" id="XP_029228453.1">
    <property type="nucleotide sequence ID" value="XM_029371458.1"/>
</dbReference>
<evidence type="ECO:0000313" key="2">
    <source>
        <dbReference type="EMBL" id="RNF18331.1"/>
    </source>
</evidence>
<dbReference type="Proteomes" id="UP000284403">
    <property type="component" value="Unassembled WGS sequence"/>
</dbReference>
<dbReference type="Gene3D" id="2.120.10.80">
    <property type="entry name" value="Kelch-type beta propeller"/>
    <property type="match status" value="1"/>
</dbReference>
<dbReference type="EMBL" id="MKKU01000235">
    <property type="protein sequence ID" value="RNF18331.1"/>
    <property type="molecule type" value="Genomic_DNA"/>
</dbReference>
<feature type="compositionally biased region" description="Basic residues" evidence="1">
    <location>
        <begin position="300"/>
        <end position="314"/>
    </location>
</feature>
<evidence type="ECO:0000313" key="3">
    <source>
        <dbReference type="Proteomes" id="UP000284403"/>
    </source>
</evidence>
<organism evidence="2 3">
    <name type="scientific">Trypanosoma conorhini</name>
    <dbReference type="NCBI Taxonomy" id="83891"/>
    <lineage>
        <taxon>Eukaryota</taxon>
        <taxon>Discoba</taxon>
        <taxon>Euglenozoa</taxon>
        <taxon>Kinetoplastea</taxon>
        <taxon>Metakinetoplastina</taxon>
        <taxon>Trypanosomatida</taxon>
        <taxon>Trypanosomatidae</taxon>
        <taxon>Trypanosoma</taxon>
    </lineage>
</organism>
<evidence type="ECO:0000256" key="1">
    <source>
        <dbReference type="SAM" id="MobiDB-lite"/>
    </source>
</evidence>
<proteinExistence type="predicted"/>
<name>A0A422PKV4_9TRYP</name>
<keyword evidence="3" id="KW-1185">Reference proteome</keyword>
<dbReference type="AlphaFoldDB" id="A0A422PKV4"/>
<dbReference type="InterPro" id="IPR011043">
    <property type="entry name" value="Gal_Oxase/kelch_b-propeller"/>
</dbReference>
<dbReference type="PANTHER" id="PTHR23244:SF498">
    <property type="entry name" value="C2 DOMAIN-CONTAINING PROTEIN"/>
    <property type="match status" value="1"/>
</dbReference>
<dbReference type="OrthoDB" id="245459at2759"/>
<gene>
    <name evidence="2" type="ORF">Tco025E_04548</name>
</gene>
<protein>
    <submittedName>
        <fullName evidence="2">Uncharacterized protein</fullName>
    </submittedName>
</protein>
<dbReference type="GeneID" id="40318159"/>
<feature type="region of interest" description="Disordered" evidence="1">
    <location>
        <begin position="105"/>
        <end position="124"/>
    </location>
</feature>
<reference evidence="2 3" key="1">
    <citation type="journal article" date="2018" name="BMC Genomics">
        <title>Genomic comparison of Trypanosoma conorhini and Trypanosoma rangeli to Trypanosoma cruzi strains of high and low virulence.</title>
        <authorList>
            <person name="Bradwell K.R."/>
            <person name="Koparde V.N."/>
            <person name="Matveyev A.V."/>
            <person name="Serrano M.G."/>
            <person name="Alves J.M."/>
            <person name="Parikh H."/>
            <person name="Huang B."/>
            <person name="Lee V."/>
            <person name="Espinosa-Alvarez O."/>
            <person name="Ortiz P.A."/>
            <person name="Costa-Martins A.G."/>
            <person name="Teixeira M.M."/>
            <person name="Buck G.A."/>
        </authorList>
    </citation>
    <scope>NUCLEOTIDE SEQUENCE [LARGE SCALE GENOMIC DNA]</scope>
    <source>
        <strain evidence="2 3">025E</strain>
    </source>
</reference>
<dbReference type="PANTHER" id="PTHR23244">
    <property type="entry name" value="KELCH REPEAT DOMAIN"/>
    <property type="match status" value="1"/>
</dbReference>
<accession>A0A422PKV4</accession>
<feature type="region of interest" description="Disordered" evidence="1">
    <location>
        <begin position="1"/>
        <end position="21"/>
    </location>
</feature>
<comment type="caution">
    <text evidence="2">The sequence shown here is derived from an EMBL/GenBank/DDBJ whole genome shotgun (WGS) entry which is preliminary data.</text>
</comment>
<feature type="region of interest" description="Disordered" evidence="1">
    <location>
        <begin position="290"/>
        <end position="325"/>
    </location>
</feature>
<sequence length="737" mass="78103">MRHLCSGPSEGGAHAAANGGGGGGVTSEELVALSTFHSLLLEGRGADAGAEQRAWLYVDVLLVECRGSGGDAQGGGTVSRDDIVRVLASDRLDLRRLPHLLVPSGNAEGADLRPPQETPTAGAAAPPLYGAANFTVMLSCASSLVVTVRLHAVVLAATPRLLHDGGASSSEEDAATVCGCPRFFCAADGHGEDAHTACTGILAAVGGKVYRLGRRVWEWDARELQRARSSCAVAFSLPRLRCFRWRAVRAGEGEVSRPPPLARQRGPCVGQTAWVHEDRYVMLHGGLCLPPSGATPRPPPKNKRRAGRRSRPRGGRVAGDAPPTPRTAALLHWEEEEDAALPCYDTKLHVWGALDTEGGDVGDTSTSRGAGLLRQQVFHSAVLMNDKVWCFGGCSLAAKRRGEGAEAVRTMLAEAASACQAPLFNALTCLDLPTRQWRTVEPVAPMESRAMCPDRTHAPFCAVSSPLVSASPPPLACHTAVGWNNQMFVFGGLREAKEGGATTLRPSNALYAFHVTRLSWWLLSPPPAAGGDASGDGSSRGGDDEGRCRNWPSARYGHAAAIVPEHPHGAFLVMGGATRLAASEERSEEAAWRCAWDELLWVYYAALGYWQRVDAPSSVPSTRRVFSSLQLLRVTGEPWVSYVAVLGGGCDAACLEQPQQAEEEKEANDANGGSDAACAIVARGAAAGHETVQRVLATALASPQCGTVWVSLEERGCWHAPSRSRNCEGGERPMRSD</sequence>
<dbReference type="SUPFAM" id="SSF50965">
    <property type="entry name" value="Galactose oxidase, central domain"/>
    <property type="match status" value="1"/>
</dbReference>